<dbReference type="STRING" id="84698.SAMN04488528_10812"/>
<dbReference type="CDD" id="cd00009">
    <property type="entry name" value="AAA"/>
    <property type="match status" value="1"/>
</dbReference>
<dbReference type="InterPro" id="IPR022754">
    <property type="entry name" value="DNA_pol_III_gamma-3"/>
</dbReference>
<dbReference type="GO" id="GO:0005524">
    <property type="term" value="F:ATP binding"/>
    <property type="evidence" value="ECO:0007669"/>
    <property type="project" value="UniProtKB-KW"/>
</dbReference>
<feature type="region of interest" description="Disordered" evidence="12">
    <location>
        <begin position="397"/>
        <end position="430"/>
    </location>
</feature>
<dbReference type="FunFam" id="3.40.50.300:FF:000014">
    <property type="entry name" value="DNA polymerase III subunit gamma/tau"/>
    <property type="match status" value="1"/>
</dbReference>
<dbReference type="FunFam" id="1.10.8.60:FF:000013">
    <property type="entry name" value="DNA polymerase III subunit gamma/tau"/>
    <property type="match status" value="1"/>
</dbReference>
<dbReference type="GO" id="GO:0003677">
    <property type="term" value="F:DNA binding"/>
    <property type="evidence" value="ECO:0007669"/>
    <property type="project" value="InterPro"/>
</dbReference>
<evidence type="ECO:0000256" key="11">
    <source>
        <dbReference type="ARBA" id="ARBA00049244"/>
    </source>
</evidence>
<dbReference type="SUPFAM" id="SSF48019">
    <property type="entry name" value="post-AAA+ oligomerization domain-like"/>
    <property type="match status" value="1"/>
</dbReference>
<keyword evidence="3" id="KW-0808">Transferase</keyword>
<dbReference type="InterPro" id="IPR050238">
    <property type="entry name" value="DNA_Rep/Repair_Clamp_Loader"/>
</dbReference>
<feature type="compositionally biased region" description="Polar residues" evidence="12">
    <location>
        <begin position="411"/>
        <end position="422"/>
    </location>
</feature>
<evidence type="ECO:0000256" key="10">
    <source>
        <dbReference type="ARBA" id="ARBA00022932"/>
    </source>
</evidence>
<evidence type="ECO:0000256" key="8">
    <source>
        <dbReference type="ARBA" id="ARBA00022833"/>
    </source>
</evidence>
<comment type="catalytic activity">
    <reaction evidence="11">
        <text>DNA(n) + a 2'-deoxyribonucleoside 5'-triphosphate = DNA(n+1) + diphosphate</text>
        <dbReference type="Rhea" id="RHEA:22508"/>
        <dbReference type="Rhea" id="RHEA-COMP:17339"/>
        <dbReference type="Rhea" id="RHEA-COMP:17340"/>
        <dbReference type="ChEBI" id="CHEBI:33019"/>
        <dbReference type="ChEBI" id="CHEBI:61560"/>
        <dbReference type="ChEBI" id="CHEBI:173112"/>
        <dbReference type="EC" id="2.7.7.7"/>
    </reaction>
</comment>
<dbReference type="InterPro" id="IPR008921">
    <property type="entry name" value="DNA_pol3_clamp-load_cplx_C"/>
</dbReference>
<dbReference type="GO" id="GO:0006261">
    <property type="term" value="P:DNA-templated DNA replication"/>
    <property type="evidence" value="ECO:0007669"/>
    <property type="project" value="TreeGrafter"/>
</dbReference>
<keyword evidence="10" id="KW-0239">DNA-directed DNA polymerase</keyword>
<organism evidence="14 15">
    <name type="scientific">Clostridium frigidicarnis</name>
    <dbReference type="NCBI Taxonomy" id="84698"/>
    <lineage>
        <taxon>Bacteria</taxon>
        <taxon>Bacillati</taxon>
        <taxon>Bacillota</taxon>
        <taxon>Clostridia</taxon>
        <taxon>Eubacteriales</taxon>
        <taxon>Clostridiaceae</taxon>
        <taxon>Clostridium</taxon>
    </lineage>
</organism>
<feature type="domain" description="AAA+ ATPase" evidence="13">
    <location>
        <begin position="37"/>
        <end position="179"/>
    </location>
</feature>
<feature type="compositionally biased region" description="Basic and acidic residues" evidence="12">
    <location>
        <begin position="397"/>
        <end position="407"/>
    </location>
</feature>
<evidence type="ECO:0000256" key="9">
    <source>
        <dbReference type="ARBA" id="ARBA00022840"/>
    </source>
</evidence>
<evidence type="ECO:0000256" key="5">
    <source>
        <dbReference type="ARBA" id="ARBA00022705"/>
    </source>
</evidence>
<dbReference type="GO" id="GO:0009360">
    <property type="term" value="C:DNA polymerase III complex"/>
    <property type="evidence" value="ECO:0007669"/>
    <property type="project" value="InterPro"/>
</dbReference>
<dbReference type="OrthoDB" id="9810148at2"/>
<dbReference type="NCBIfam" id="TIGR02397">
    <property type="entry name" value="dnaX_nterm"/>
    <property type="match status" value="1"/>
</dbReference>
<dbReference type="PANTHER" id="PTHR11669">
    <property type="entry name" value="REPLICATION FACTOR C / DNA POLYMERASE III GAMMA-TAU SUBUNIT"/>
    <property type="match status" value="1"/>
</dbReference>
<accession>A0A1I1BEL0</accession>
<evidence type="ECO:0000256" key="1">
    <source>
        <dbReference type="ARBA" id="ARBA00006360"/>
    </source>
</evidence>
<evidence type="ECO:0000256" key="2">
    <source>
        <dbReference type="ARBA" id="ARBA00012417"/>
    </source>
</evidence>
<dbReference type="Gene3D" id="1.10.8.60">
    <property type="match status" value="1"/>
</dbReference>
<keyword evidence="9" id="KW-0067">ATP-binding</keyword>
<dbReference type="PANTHER" id="PTHR11669:SF0">
    <property type="entry name" value="PROTEIN STICHEL-LIKE 2"/>
    <property type="match status" value="1"/>
</dbReference>
<dbReference type="EC" id="2.7.7.7" evidence="2"/>
<dbReference type="InterPro" id="IPR027417">
    <property type="entry name" value="P-loop_NTPase"/>
</dbReference>
<dbReference type="InterPro" id="IPR045085">
    <property type="entry name" value="HLD_clamp_pol_III_gamma_tau"/>
</dbReference>
<evidence type="ECO:0000313" key="14">
    <source>
        <dbReference type="EMBL" id="SFB46950.1"/>
    </source>
</evidence>
<evidence type="ECO:0000313" key="15">
    <source>
        <dbReference type="Proteomes" id="UP000198619"/>
    </source>
</evidence>
<name>A0A1I1BEL0_9CLOT</name>
<dbReference type="InterPro" id="IPR012763">
    <property type="entry name" value="DNA_pol_III_sug/sutau_N"/>
</dbReference>
<evidence type="ECO:0000256" key="12">
    <source>
        <dbReference type="SAM" id="MobiDB-lite"/>
    </source>
</evidence>
<keyword evidence="4" id="KW-0548">Nucleotidyltransferase</keyword>
<dbReference type="Pfam" id="PF13177">
    <property type="entry name" value="DNA_pol3_delta2"/>
    <property type="match status" value="1"/>
</dbReference>
<gene>
    <name evidence="14" type="ORF">SAMN04488528_10812</name>
</gene>
<dbReference type="GO" id="GO:0003887">
    <property type="term" value="F:DNA-directed DNA polymerase activity"/>
    <property type="evidence" value="ECO:0007669"/>
    <property type="project" value="UniProtKB-KW"/>
</dbReference>
<proteinExistence type="inferred from homology"/>
<dbReference type="SMART" id="SM00382">
    <property type="entry name" value="AAA"/>
    <property type="match status" value="1"/>
</dbReference>
<keyword evidence="15" id="KW-1185">Reference proteome</keyword>
<reference evidence="14 15" key="1">
    <citation type="submission" date="2016-10" db="EMBL/GenBank/DDBJ databases">
        <authorList>
            <person name="de Groot N.N."/>
        </authorList>
    </citation>
    <scope>NUCLEOTIDE SEQUENCE [LARGE SCALE GENOMIC DNA]</scope>
    <source>
        <strain evidence="14 15">DSM 12271</strain>
    </source>
</reference>
<protein>
    <recommendedName>
        <fullName evidence="2">DNA-directed DNA polymerase</fullName>
        <ecNumber evidence="2">2.7.7.7</ecNumber>
    </recommendedName>
</protein>
<evidence type="ECO:0000256" key="7">
    <source>
        <dbReference type="ARBA" id="ARBA00022741"/>
    </source>
</evidence>
<comment type="similarity">
    <text evidence="1">Belongs to the DnaX/STICHEL family.</text>
</comment>
<keyword evidence="8" id="KW-0862">Zinc</keyword>
<dbReference type="NCBIfam" id="NF004046">
    <property type="entry name" value="PRK05563.1"/>
    <property type="match status" value="1"/>
</dbReference>
<evidence type="ECO:0000256" key="6">
    <source>
        <dbReference type="ARBA" id="ARBA00022723"/>
    </source>
</evidence>
<dbReference type="EMBL" id="FOKI01000081">
    <property type="protein sequence ID" value="SFB46950.1"/>
    <property type="molecule type" value="Genomic_DNA"/>
</dbReference>
<evidence type="ECO:0000256" key="3">
    <source>
        <dbReference type="ARBA" id="ARBA00022679"/>
    </source>
</evidence>
<dbReference type="Pfam" id="PF22608">
    <property type="entry name" value="DNAX_ATPase_lid"/>
    <property type="match status" value="1"/>
</dbReference>
<keyword evidence="6" id="KW-0479">Metal-binding</keyword>
<dbReference type="SUPFAM" id="SSF52540">
    <property type="entry name" value="P-loop containing nucleoside triphosphate hydrolases"/>
    <property type="match status" value="1"/>
</dbReference>
<dbReference type="RefSeq" id="WP_090043310.1">
    <property type="nucleotide sequence ID" value="NZ_FOKI01000081.1"/>
</dbReference>
<dbReference type="Gene3D" id="1.20.272.10">
    <property type="match status" value="1"/>
</dbReference>
<sequence>MAYTALYREWRPKTFNDVVGQEHITITLKNQIVNDRIAHAYLFCGTRGTGKTSTAKIFAKALNCLNPHNGEPCNECDMCKKINSGLAIDVTELDAASNNGVDKIRDIVDDVQYPPQEGKFKIYIMDEVHMLSSGAVNAFLKTLEEPPKRVIFILATTDPQKLPITILSRCQRFDFKRIRKDDVSLRLRKIVEDLGVFSDDKSLDLISRMSDGAMRDALSILDQAISMGEGKVEYDKIIEMLGLVTNENLLNLTECAITRDTEKAMRVIGDVVIAGKDIQTFIKDFTTHMRNLLMVKVSNNPQEVLDMSIENMEHLKKQADKIGIEELMRFIRILQEAEEQSKWSNQARIYLELSLIKMCRIEFDNSPEVLLGRINKLEDALRSGTIAIAQDDNATNKESKVNKEVAKKQTIAKTTNNKQQSMAKEDESFNESSSLGIDKVANNWNDILDTFKNRRQMVIYASIITGRLSECKNGVITIRYDKKFAFNKERLEKEDYRRTINGVFSEILREQVKVRYVVDEPDEDTNISKEEKLKAAFGEDMVEIIDN</sequence>
<keyword evidence="7" id="KW-0547">Nucleotide-binding</keyword>
<dbReference type="Proteomes" id="UP000198619">
    <property type="component" value="Unassembled WGS sequence"/>
</dbReference>
<evidence type="ECO:0000259" key="13">
    <source>
        <dbReference type="SMART" id="SM00382"/>
    </source>
</evidence>
<dbReference type="InterPro" id="IPR003593">
    <property type="entry name" value="AAA+_ATPase"/>
</dbReference>
<dbReference type="Pfam" id="PF12169">
    <property type="entry name" value="DNA_pol3_gamma3"/>
    <property type="match status" value="1"/>
</dbReference>
<dbReference type="CDD" id="cd18137">
    <property type="entry name" value="HLD_clamp_pol_III_gamma_tau"/>
    <property type="match status" value="1"/>
</dbReference>
<evidence type="ECO:0000256" key="4">
    <source>
        <dbReference type="ARBA" id="ARBA00022695"/>
    </source>
</evidence>
<keyword evidence="5" id="KW-0235">DNA replication</keyword>
<dbReference type="Gene3D" id="3.40.50.300">
    <property type="entry name" value="P-loop containing nucleotide triphosphate hydrolases"/>
    <property type="match status" value="1"/>
</dbReference>
<dbReference type="GO" id="GO:0046872">
    <property type="term" value="F:metal ion binding"/>
    <property type="evidence" value="ECO:0007669"/>
    <property type="project" value="UniProtKB-KW"/>
</dbReference>
<dbReference type="AlphaFoldDB" id="A0A1I1BEL0"/>